<dbReference type="Pfam" id="PF01546">
    <property type="entry name" value="Peptidase_M20"/>
    <property type="match status" value="1"/>
</dbReference>
<dbReference type="STRING" id="204669.Acid345_1040"/>
<dbReference type="Pfam" id="PF07687">
    <property type="entry name" value="M20_dimer"/>
    <property type="match status" value="1"/>
</dbReference>
<dbReference type="AlphaFoldDB" id="Q1ISV7"/>
<keyword evidence="3" id="KW-0479">Metal-binding</keyword>
<dbReference type="KEGG" id="aba:Acid345_1040"/>
<protein>
    <submittedName>
        <fullName evidence="7">Peptidase dimerization</fullName>
    </submittedName>
</protein>
<dbReference type="InterPro" id="IPR011650">
    <property type="entry name" value="Peptidase_M20_dimer"/>
</dbReference>
<evidence type="ECO:0000313" key="7">
    <source>
        <dbReference type="EMBL" id="ABF40043.1"/>
    </source>
</evidence>
<dbReference type="InterPro" id="IPR002933">
    <property type="entry name" value="Peptidase_M20"/>
</dbReference>
<comment type="similarity">
    <text evidence="2">Belongs to the peptidase M20A family.</text>
</comment>
<evidence type="ECO:0000313" key="8">
    <source>
        <dbReference type="Proteomes" id="UP000002432"/>
    </source>
</evidence>
<evidence type="ECO:0000256" key="1">
    <source>
        <dbReference type="ARBA" id="ARBA00001947"/>
    </source>
</evidence>
<accession>Q1ISV7</accession>
<organism evidence="7 8">
    <name type="scientific">Koribacter versatilis (strain Ellin345)</name>
    <dbReference type="NCBI Taxonomy" id="204669"/>
    <lineage>
        <taxon>Bacteria</taxon>
        <taxon>Pseudomonadati</taxon>
        <taxon>Acidobacteriota</taxon>
        <taxon>Terriglobia</taxon>
        <taxon>Terriglobales</taxon>
        <taxon>Candidatus Korobacteraceae</taxon>
        <taxon>Candidatus Korobacter</taxon>
    </lineage>
</organism>
<dbReference type="InterPro" id="IPR050072">
    <property type="entry name" value="Peptidase_M20A"/>
</dbReference>
<dbReference type="InterPro" id="IPR036264">
    <property type="entry name" value="Bact_exopeptidase_dim_dom"/>
</dbReference>
<name>Q1ISV7_KORVE</name>
<dbReference type="EMBL" id="CP000360">
    <property type="protein sequence ID" value="ABF40043.1"/>
    <property type="molecule type" value="Genomic_DNA"/>
</dbReference>
<dbReference type="OrthoDB" id="9776600at2"/>
<evidence type="ECO:0000256" key="2">
    <source>
        <dbReference type="ARBA" id="ARBA00006247"/>
    </source>
</evidence>
<dbReference type="RefSeq" id="WP_011521845.1">
    <property type="nucleotide sequence ID" value="NC_008009.1"/>
</dbReference>
<dbReference type="PANTHER" id="PTHR43808:SF8">
    <property type="entry name" value="PEPTIDASE M20 DIMERISATION DOMAIN-CONTAINING PROTEIN"/>
    <property type="match status" value="1"/>
</dbReference>
<comment type="cofactor">
    <cofactor evidence="1">
        <name>Zn(2+)</name>
        <dbReference type="ChEBI" id="CHEBI:29105"/>
    </cofactor>
</comment>
<keyword evidence="8" id="KW-1185">Reference proteome</keyword>
<dbReference type="EnsemblBacteria" id="ABF40043">
    <property type="protein sequence ID" value="ABF40043"/>
    <property type="gene ID" value="Acid345_1040"/>
</dbReference>
<reference evidence="7 8" key="1">
    <citation type="journal article" date="2009" name="Appl. Environ. Microbiol.">
        <title>Three genomes from the phylum Acidobacteria provide insight into the lifestyles of these microorganisms in soils.</title>
        <authorList>
            <person name="Ward N.L."/>
            <person name="Challacombe J.F."/>
            <person name="Janssen P.H."/>
            <person name="Henrissat B."/>
            <person name="Coutinho P.M."/>
            <person name="Wu M."/>
            <person name="Xie G."/>
            <person name="Haft D.H."/>
            <person name="Sait M."/>
            <person name="Badger J."/>
            <person name="Barabote R.D."/>
            <person name="Bradley B."/>
            <person name="Brettin T.S."/>
            <person name="Brinkac L.M."/>
            <person name="Bruce D."/>
            <person name="Creasy T."/>
            <person name="Daugherty S.C."/>
            <person name="Davidsen T.M."/>
            <person name="DeBoy R.T."/>
            <person name="Detter J.C."/>
            <person name="Dodson R.J."/>
            <person name="Durkin A.S."/>
            <person name="Ganapathy A."/>
            <person name="Gwinn-Giglio M."/>
            <person name="Han C.S."/>
            <person name="Khouri H."/>
            <person name="Kiss H."/>
            <person name="Kothari S.P."/>
            <person name="Madupu R."/>
            <person name="Nelson K.E."/>
            <person name="Nelson W.C."/>
            <person name="Paulsen I."/>
            <person name="Penn K."/>
            <person name="Ren Q."/>
            <person name="Rosovitz M.J."/>
            <person name="Selengut J.D."/>
            <person name="Shrivastava S."/>
            <person name="Sullivan S.A."/>
            <person name="Tapia R."/>
            <person name="Thompson L.S."/>
            <person name="Watkins K.L."/>
            <person name="Yang Q."/>
            <person name="Yu C."/>
            <person name="Zafar N."/>
            <person name="Zhou L."/>
            <person name="Kuske C.R."/>
        </authorList>
    </citation>
    <scope>NUCLEOTIDE SEQUENCE [LARGE SCALE GENOMIC DNA]</scope>
    <source>
        <strain evidence="7 8">Ellin345</strain>
    </source>
</reference>
<dbReference type="PANTHER" id="PTHR43808">
    <property type="entry name" value="ACETYLORNITHINE DEACETYLASE"/>
    <property type="match status" value="1"/>
</dbReference>
<evidence type="ECO:0000256" key="4">
    <source>
        <dbReference type="ARBA" id="ARBA00022801"/>
    </source>
</evidence>
<dbReference type="SUPFAM" id="SSF55031">
    <property type="entry name" value="Bacterial exopeptidase dimerisation domain"/>
    <property type="match status" value="1"/>
</dbReference>
<dbReference type="GO" id="GO:0016787">
    <property type="term" value="F:hydrolase activity"/>
    <property type="evidence" value="ECO:0007669"/>
    <property type="project" value="UniProtKB-KW"/>
</dbReference>
<dbReference type="GO" id="GO:0046872">
    <property type="term" value="F:metal ion binding"/>
    <property type="evidence" value="ECO:0007669"/>
    <property type="project" value="UniProtKB-KW"/>
</dbReference>
<evidence type="ECO:0000259" key="6">
    <source>
        <dbReference type="Pfam" id="PF07687"/>
    </source>
</evidence>
<feature type="domain" description="Peptidase M20 dimerisation" evidence="6">
    <location>
        <begin position="156"/>
        <end position="251"/>
    </location>
</feature>
<dbReference type="HOGENOM" id="CLU_021802_3_0_0"/>
<evidence type="ECO:0000256" key="3">
    <source>
        <dbReference type="ARBA" id="ARBA00022723"/>
    </source>
</evidence>
<gene>
    <name evidence="7" type="ordered locus">Acid345_1040</name>
</gene>
<proteinExistence type="inferred from homology"/>
<keyword evidence="4" id="KW-0378">Hydrolase</keyword>
<dbReference type="Gene3D" id="3.40.630.10">
    <property type="entry name" value="Zn peptidases"/>
    <property type="match status" value="1"/>
</dbReference>
<dbReference type="SUPFAM" id="SSF53187">
    <property type="entry name" value="Zn-dependent exopeptidases"/>
    <property type="match status" value="1"/>
</dbReference>
<dbReference type="eggNOG" id="COG0624">
    <property type="taxonomic scope" value="Bacteria"/>
</dbReference>
<keyword evidence="5" id="KW-0862">Zinc</keyword>
<dbReference type="Proteomes" id="UP000002432">
    <property type="component" value="Chromosome"/>
</dbReference>
<dbReference type="Gene3D" id="3.30.70.360">
    <property type="match status" value="1"/>
</dbReference>
<sequence>MSFDVVALTRKLIDVESITGNEAPVGELLVRELSALGYQVSRMPVEEERFNVWATSPGHQRPKVVFSTHMDVVPPWIPSSEDEKNIYGRGACDAKGIIAAQIDAAEKLRTKGIHAGLLFVVGEERDSTGAYVANSHAPGSKFLINGEPTDNRIGVASKGALRVNVIAEGKMAHSAYPELGESAIEKLLNALERLRKMPLPENPEVGPCTVNIGVIEGGRAPNVIPDQASAQLLFRLVGPSEQLRKDIETAIAPDAHCEYALEIPFVKLRTVPDIPTMTAKFTTDIPRLSNWGEPVLLGPGSIHVAHTPREFLSKQELFEAVELYVKVAEFFNAQPGA</sequence>
<evidence type="ECO:0000256" key="5">
    <source>
        <dbReference type="ARBA" id="ARBA00022833"/>
    </source>
</evidence>